<gene>
    <name evidence="2" type="ORF">NCGR_LOCUS24401</name>
</gene>
<reference evidence="2" key="1">
    <citation type="submission" date="2020-10" db="EMBL/GenBank/DDBJ databases">
        <authorList>
            <person name="Han B."/>
            <person name="Lu T."/>
            <person name="Zhao Q."/>
            <person name="Huang X."/>
            <person name="Zhao Y."/>
        </authorList>
    </citation>
    <scope>NUCLEOTIDE SEQUENCE</scope>
</reference>
<comment type="caution">
    <text evidence="2">The sequence shown here is derived from an EMBL/GenBank/DDBJ whole genome shotgun (WGS) entry which is preliminary data.</text>
</comment>
<feature type="compositionally biased region" description="Basic and acidic residues" evidence="1">
    <location>
        <begin position="38"/>
        <end position="48"/>
    </location>
</feature>
<evidence type="ECO:0000313" key="3">
    <source>
        <dbReference type="Proteomes" id="UP000604825"/>
    </source>
</evidence>
<accession>A0A811P366</accession>
<dbReference type="EMBL" id="CAJGYO010000006">
    <property type="protein sequence ID" value="CAD6236542.1"/>
    <property type="molecule type" value="Genomic_DNA"/>
</dbReference>
<feature type="region of interest" description="Disordered" evidence="1">
    <location>
        <begin position="22"/>
        <end position="96"/>
    </location>
</feature>
<proteinExistence type="predicted"/>
<dbReference type="Proteomes" id="UP000604825">
    <property type="component" value="Unassembled WGS sequence"/>
</dbReference>
<sequence length="199" mass="20842">MCETATAAPLGVANHYHLISLHSPHRGAPGLRNTTPAPEKRAERRTLLDRTPPAFGCAEPQGLLQLQGGSPEGVSAGGDRGEGRPGAGTRSVERPGAVNLGAAAEGVQEHSMSAQPICLRANERGQKTCFACVGGVRRRLLHVEAARDTGARALGLPVYGGSGNPERRRRPDGWGCRAEAAGLDELSVSWWGCARRGGD</sequence>
<dbReference type="AlphaFoldDB" id="A0A811P366"/>
<protein>
    <submittedName>
        <fullName evidence="2">Uncharacterized protein</fullName>
    </submittedName>
</protein>
<keyword evidence="3" id="KW-1185">Reference proteome</keyword>
<name>A0A811P366_9POAL</name>
<organism evidence="2 3">
    <name type="scientific">Miscanthus lutarioriparius</name>
    <dbReference type="NCBI Taxonomy" id="422564"/>
    <lineage>
        <taxon>Eukaryota</taxon>
        <taxon>Viridiplantae</taxon>
        <taxon>Streptophyta</taxon>
        <taxon>Embryophyta</taxon>
        <taxon>Tracheophyta</taxon>
        <taxon>Spermatophyta</taxon>
        <taxon>Magnoliopsida</taxon>
        <taxon>Liliopsida</taxon>
        <taxon>Poales</taxon>
        <taxon>Poaceae</taxon>
        <taxon>PACMAD clade</taxon>
        <taxon>Panicoideae</taxon>
        <taxon>Andropogonodae</taxon>
        <taxon>Andropogoneae</taxon>
        <taxon>Saccharinae</taxon>
        <taxon>Miscanthus</taxon>
    </lineage>
</organism>
<evidence type="ECO:0000313" key="2">
    <source>
        <dbReference type="EMBL" id="CAD6236542.1"/>
    </source>
</evidence>
<evidence type="ECO:0000256" key="1">
    <source>
        <dbReference type="SAM" id="MobiDB-lite"/>
    </source>
</evidence>